<proteinExistence type="predicted"/>
<name>A0A3N4LQW5_9PEZI</name>
<sequence length="150" mass="16723">MIGAAIHIMTGACLRNTTEFREFITYMRSMTKHLNHRYIPSRLMNCCQEFNTYIGQIFLIEINLFKTPVSRLRVTVGNVLNTPNSTTRQFTTTNTLTHKTTMGTLHLGVMAGNCWMSGLLAIGDRGGILAGGNLRYTLQCYNHSASTSPS</sequence>
<dbReference type="EMBL" id="ML121538">
    <property type="protein sequence ID" value="RPB25230.1"/>
    <property type="molecule type" value="Genomic_DNA"/>
</dbReference>
<dbReference type="AlphaFoldDB" id="A0A3N4LQW5"/>
<dbReference type="InParanoid" id="A0A3N4LQW5"/>
<accession>A0A3N4LQW5</accession>
<keyword evidence="2" id="KW-1185">Reference proteome</keyword>
<evidence type="ECO:0000313" key="1">
    <source>
        <dbReference type="EMBL" id="RPB25230.1"/>
    </source>
</evidence>
<dbReference type="Proteomes" id="UP000267821">
    <property type="component" value="Unassembled WGS sequence"/>
</dbReference>
<reference evidence="1 2" key="1">
    <citation type="journal article" date="2018" name="Nat. Ecol. Evol.">
        <title>Pezizomycetes genomes reveal the molecular basis of ectomycorrhizal truffle lifestyle.</title>
        <authorList>
            <person name="Murat C."/>
            <person name="Payen T."/>
            <person name="Noel B."/>
            <person name="Kuo A."/>
            <person name="Morin E."/>
            <person name="Chen J."/>
            <person name="Kohler A."/>
            <person name="Krizsan K."/>
            <person name="Balestrini R."/>
            <person name="Da Silva C."/>
            <person name="Montanini B."/>
            <person name="Hainaut M."/>
            <person name="Levati E."/>
            <person name="Barry K.W."/>
            <person name="Belfiori B."/>
            <person name="Cichocki N."/>
            <person name="Clum A."/>
            <person name="Dockter R.B."/>
            <person name="Fauchery L."/>
            <person name="Guy J."/>
            <person name="Iotti M."/>
            <person name="Le Tacon F."/>
            <person name="Lindquist E.A."/>
            <person name="Lipzen A."/>
            <person name="Malagnac F."/>
            <person name="Mello A."/>
            <person name="Molinier V."/>
            <person name="Miyauchi S."/>
            <person name="Poulain J."/>
            <person name="Riccioni C."/>
            <person name="Rubini A."/>
            <person name="Sitrit Y."/>
            <person name="Splivallo R."/>
            <person name="Traeger S."/>
            <person name="Wang M."/>
            <person name="Zifcakova L."/>
            <person name="Wipf D."/>
            <person name="Zambonelli A."/>
            <person name="Paolocci F."/>
            <person name="Nowrousian M."/>
            <person name="Ottonello S."/>
            <person name="Baldrian P."/>
            <person name="Spatafora J.W."/>
            <person name="Henrissat B."/>
            <person name="Nagy L.G."/>
            <person name="Aury J.M."/>
            <person name="Wincker P."/>
            <person name="Grigoriev I.V."/>
            <person name="Bonfante P."/>
            <person name="Martin F.M."/>
        </authorList>
    </citation>
    <scope>NUCLEOTIDE SEQUENCE [LARGE SCALE GENOMIC DNA]</scope>
    <source>
        <strain evidence="1 2">ATCC MYA-4762</strain>
    </source>
</reference>
<gene>
    <name evidence="1" type="ORF">L211DRAFT_105235</name>
</gene>
<protein>
    <submittedName>
        <fullName evidence="1">Uncharacterized protein</fullName>
    </submittedName>
</protein>
<organism evidence="1 2">
    <name type="scientific">Terfezia boudieri ATCC MYA-4762</name>
    <dbReference type="NCBI Taxonomy" id="1051890"/>
    <lineage>
        <taxon>Eukaryota</taxon>
        <taxon>Fungi</taxon>
        <taxon>Dikarya</taxon>
        <taxon>Ascomycota</taxon>
        <taxon>Pezizomycotina</taxon>
        <taxon>Pezizomycetes</taxon>
        <taxon>Pezizales</taxon>
        <taxon>Pezizaceae</taxon>
        <taxon>Terfezia</taxon>
    </lineage>
</organism>
<evidence type="ECO:0000313" key="2">
    <source>
        <dbReference type="Proteomes" id="UP000267821"/>
    </source>
</evidence>